<evidence type="ECO:0000256" key="2">
    <source>
        <dbReference type="ARBA" id="ARBA00023054"/>
    </source>
</evidence>
<sequence>MGCSIVAQTLSALNIQSPEVTSKVAPPGDELNDSVKALSEKLSEALLNIRAKEDLVKQHAKVAEEAVSGWERAENEVSVVKKQNDALAQKNSILEERVGHLDGALKECLRQLRQAREEQEEKIYEAVAKKGCEWESKNQSDSAERALVIENDGCKSVDSEPHHPDAWASALATEIGHFKHERTLGRSLIVPSVEIDLMDDFLEMEKIAALPETNSGSDHTARVDDREATLRDELEVMISRTTELEEKLKMMTAEKVNLEFALSECQIQLKSSGDQLKATEVKLVELKKQLALANEARRDAEKEVENTKVKLKNATNLLDEAEVNLLQIQDQLIEANEAKRPVEAALEEANLKKAEAESEIKVMELELETVHSSISRLEKEVEKERNVSREAVAKRDILEAELSRLKSDSQFQRSAIIEEFRINQDKEVAVAASKFAECQKTIASLDRQLKSLATLEDFLIDSDRPVAVL</sequence>
<evidence type="ECO:0000256" key="3">
    <source>
        <dbReference type="SAM" id="Coils"/>
    </source>
</evidence>
<proteinExistence type="inferred from homology"/>
<dbReference type="AlphaFoldDB" id="A0AAE1TA15"/>
<accession>A0AAE1TA15</accession>
<dbReference type="Proteomes" id="UP001289374">
    <property type="component" value="Unassembled WGS sequence"/>
</dbReference>
<evidence type="ECO:0000256" key="1">
    <source>
        <dbReference type="ARBA" id="ARBA00005921"/>
    </source>
</evidence>
<protein>
    <submittedName>
        <fullName evidence="4">Filament-like plant protein 3</fullName>
    </submittedName>
</protein>
<feature type="coiled-coil region" evidence="3">
    <location>
        <begin position="35"/>
        <end position="129"/>
    </location>
</feature>
<dbReference type="Pfam" id="PF05911">
    <property type="entry name" value="FPP"/>
    <property type="match status" value="3"/>
</dbReference>
<dbReference type="PANTHER" id="PTHR31580:SF49">
    <property type="entry name" value="FILAMENT-LIKE PLANT PROTEIN 3"/>
    <property type="match status" value="1"/>
</dbReference>
<evidence type="ECO:0000313" key="5">
    <source>
        <dbReference type="Proteomes" id="UP001289374"/>
    </source>
</evidence>
<keyword evidence="5" id="KW-1185">Reference proteome</keyword>
<organism evidence="4 5">
    <name type="scientific">Sesamum angolense</name>
    <dbReference type="NCBI Taxonomy" id="2727404"/>
    <lineage>
        <taxon>Eukaryota</taxon>
        <taxon>Viridiplantae</taxon>
        <taxon>Streptophyta</taxon>
        <taxon>Embryophyta</taxon>
        <taxon>Tracheophyta</taxon>
        <taxon>Spermatophyta</taxon>
        <taxon>Magnoliopsida</taxon>
        <taxon>eudicotyledons</taxon>
        <taxon>Gunneridae</taxon>
        <taxon>Pentapetalae</taxon>
        <taxon>asterids</taxon>
        <taxon>lamiids</taxon>
        <taxon>Lamiales</taxon>
        <taxon>Pedaliaceae</taxon>
        <taxon>Sesamum</taxon>
    </lineage>
</organism>
<dbReference type="EMBL" id="JACGWL010000484">
    <property type="protein sequence ID" value="KAK4383841.1"/>
    <property type="molecule type" value="Genomic_DNA"/>
</dbReference>
<reference evidence="4" key="2">
    <citation type="journal article" date="2024" name="Plant">
        <title>Genomic evolution and insights into agronomic trait innovations of Sesamum species.</title>
        <authorList>
            <person name="Miao H."/>
            <person name="Wang L."/>
            <person name="Qu L."/>
            <person name="Liu H."/>
            <person name="Sun Y."/>
            <person name="Le M."/>
            <person name="Wang Q."/>
            <person name="Wei S."/>
            <person name="Zheng Y."/>
            <person name="Lin W."/>
            <person name="Duan Y."/>
            <person name="Cao H."/>
            <person name="Xiong S."/>
            <person name="Wang X."/>
            <person name="Wei L."/>
            <person name="Li C."/>
            <person name="Ma Q."/>
            <person name="Ju M."/>
            <person name="Zhao R."/>
            <person name="Li G."/>
            <person name="Mu C."/>
            <person name="Tian Q."/>
            <person name="Mei H."/>
            <person name="Zhang T."/>
            <person name="Gao T."/>
            <person name="Zhang H."/>
        </authorList>
    </citation>
    <scope>NUCLEOTIDE SEQUENCE</scope>
    <source>
        <strain evidence="4">K16</strain>
    </source>
</reference>
<dbReference type="InterPro" id="IPR008587">
    <property type="entry name" value="FPP_plant"/>
</dbReference>
<evidence type="ECO:0000313" key="4">
    <source>
        <dbReference type="EMBL" id="KAK4383841.1"/>
    </source>
</evidence>
<dbReference type="PANTHER" id="PTHR31580">
    <property type="entry name" value="FILAMENT-LIKE PLANT PROTEIN 4"/>
    <property type="match status" value="1"/>
</dbReference>
<comment type="similarity">
    <text evidence="1">Belongs to the FPP family.</text>
</comment>
<reference evidence="4" key="1">
    <citation type="submission" date="2020-06" db="EMBL/GenBank/DDBJ databases">
        <authorList>
            <person name="Li T."/>
            <person name="Hu X."/>
            <person name="Zhang T."/>
            <person name="Song X."/>
            <person name="Zhang H."/>
            <person name="Dai N."/>
            <person name="Sheng W."/>
            <person name="Hou X."/>
            <person name="Wei L."/>
        </authorList>
    </citation>
    <scope>NUCLEOTIDE SEQUENCE</scope>
    <source>
        <strain evidence="4">K16</strain>
        <tissue evidence="4">Leaf</tissue>
    </source>
</reference>
<comment type="caution">
    <text evidence="4">The sequence shown here is derived from an EMBL/GenBank/DDBJ whole genome shotgun (WGS) entry which is preliminary data.</text>
</comment>
<name>A0AAE1TA15_9LAMI</name>
<feature type="coiled-coil region" evidence="3">
    <location>
        <begin position="269"/>
        <end position="408"/>
    </location>
</feature>
<gene>
    <name evidence="4" type="ORF">Sango_3114000</name>
</gene>
<keyword evidence="2 3" id="KW-0175">Coiled coil</keyword>